<reference evidence="2" key="1">
    <citation type="journal article" date="2020" name="Stud. Mycol.">
        <title>101 Dothideomycetes genomes: a test case for predicting lifestyles and emergence of pathogens.</title>
        <authorList>
            <person name="Haridas S."/>
            <person name="Albert R."/>
            <person name="Binder M."/>
            <person name="Bloem J."/>
            <person name="Labutti K."/>
            <person name="Salamov A."/>
            <person name="Andreopoulos B."/>
            <person name="Baker S."/>
            <person name="Barry K."/>
            <person name="Bills G."/>
            <person name="Bluhm B."/>
            <person name="Cannon C."/>
            <person name="Castanera R."/>
            <person name="Culley D."/>
            <person name="Daum C."/>
            <person name="Ezra D."/>
            <person name="Gonzalez J."/>
            <person name="Henrissat B."/>
            <person name="Kuo A."/>
            <person name="Liang C."/>
            <person name="Lipzen A."/>
            <person name="Lutzoni F."/>
            <person name="Magnuson J."/>
            <person name="Mondo S."/>
            <person name="Nolan M."/>
            <person name="Ohm R."/>
            <person name="Pangilinan J."/>
            <person name="Park H.-J."/>
            <person name="Ramirez L."/>
            <person name="Alfaro M."/>
            <person name="Sun H."/>
            <person name="Tritt A."/>
            <person name="Yoshinaga Y."/>
            <person name="Zwiers L.-H."/>
            <person name="Turgeon B."/>
            <person name="Goodwin S."/>
            <person name="Spatafora J."/>
            <person name="Crous P."/>
            <person name="Grigoriev I."/>
        </authorList>
    </citation>
    <scope>NUCLEOTIDE SEQUENCE</scope>
    <source>
        <strain evidence="2">CBS 121739</strain>
    </source>
</reference>
<organism evidence="2 3">
    <name type="scientific">Pseudovirgaria hyperparasitica</name>
    <dbReference type="NCBI Taxonomy" id="470096"/>
    <lineage>
        <taxon>Eukaryota</taxon>
        <taxon>Fungi</taxon>
        <taxon>Dikarya</taxon>
        <taxon>Ascomycota</taxon>
        <taxon>Pezizomycotina</taxon>
        <taxon>Dothideomycetes</taxon>
        <taxon>Dothideomycetes incertae sedis</taxon>
        <taxon>Acrospermales</taxon>
        <taxon>Acrospermaceae</taxon>
        <taxon>Pseudovirgaria</taxon>
    </lineage>
</organism>
<evidence type="ECO:0000256" key="1">
    <source>
        <dbReference type="SAM" id="MobiDB-lite"/>
    </source>
</evidence>
<dbReference type="AlphaFoldDB" id="A0A6A6WL29"/>
<feature type="compositionally biased region" description="Polar residues" evidence="1">
    <location>
        <begin position="95"/>
        <end position="104"/>
    </location>
</feature>
<dbReference type="GeneID" id="54490236"/>
<proteinExistence type="predicted"/>
<keyword evidence="3" id="KW-1185">Reference proteome</keyword>
<dbReference type="EMBL" id="ML996565">
    <property type="protein sequence ID" value="KAF2762910.1"/>
    <property type="molecule type" value="Genomic_DNA"/>
</dbReference>
<sequence length="195" mass="21909">MATLLYKTVVSREEKKAEWCSSWPVKESEETSSTTTYVCLQRDCTSRIRQIVCRARTSVDAGLSSGGMSGDGKEGRAQAEMQMIDIDVTDPSPSPSRLISSQTHGRYKRGTRNLSVPCNDDEYDYDYDYDHDQGDDDSQSTHECDRDSSVQSVHDRRMIPSLCVADVPQIHAIIYHLWIMIVTMPARYSGRAASV</sequence>
<dbReference type="RefSeq" id="XP_033605361.1">
    <property type="nucleotide sequence ID" value="XM_033749182.1"/>
</dbReference>
<feature type="compositionally biased region" description="Basic and acidic residues" evidence="1">
    <location>
        <begin position="139"/>
        <end position="151"/>
    </location>
</feature>
<feature type="region of interest" description="Disordered" evidence="1">
    <location>
        <begin position="86"/>
        <end position="151"/>
    </location>
</feature>
<protein>
    <submittedName>
        <fullName evidence="2">Uncharacterized protein</fullName>
    </submittedName>
</protein>
<accession>A0A6A6WL29</accession>
<evidence type="ECO:0000313" key="2">
    <source>
        <dbReference type="EMBL" id="KAF2762910.1"/>
    </source>
</evidence>
<gene>
    <name evidence="2" type="ORF">EJ05DRAFT_534370</name>
</gene>
<dbReference type="Proteomes" id="UP000799437">
    <property type="component" value="Unassembled WGS sequence"/>
</dbReference>
<feature type="compositionally biased region" description="Acidic residues" evidence="1">
    <location>
        <begin position="119"/>
        <end position="138"/>
    </location>
</feature>
<evidence type="ECO:0000313" key="3">
    <source>
        <dbReference type="Proteomes" id="UP000799437"/>
    </source>
</evidence>
<name>A0A6A6WL29_9PEZI</name>